<proteinExistence type="predicted"/>
<dbReference type="EMBL" id="OX451738">
    <property type="protein sequence ID" value="CAI8603728.1"/>
    <property type="molecule type" value="Genomic_DNA"/>
</dbReference>
<sequence length="118" mass="14051">MNHMKISEKRNLSDGDLMWIYGEPLLRASSMVCQGWWQSRQTRFAIRRFLSGTADGSRWSVSSYVCVRCIANLQSQMLLSKSKTRRHVNEIYVYRFYFFFLPFCKHNKKKTNNDCSVY</sequence>
<evidence type="ECO:0000313" key="1">
    <source>
        <dbReference type="EMBL" id="CAI8603728.1"/>
    </source>
</evidence>
<organism evidence="1 2">
    <name type="scientific">Vicia faba</name>
    <name type="common">Broad bean</name>
    <name type="synonym">Faba vulgaris</name>
    <dbReference type="NCBI Taxonomy" id="3906"/>
    <lineage>
        <taxon>Eukaryota</taxon>
        <taxon>Viridiplantae</taxon>
        <taxon>Streptophyta</taxon>
        <taxon>Embryophyta</taxon>
        <taxon>Tracheophyta</taxon>
        <taxon>Spermatophyta</taxon>
        <taxon>Magnoliopsida</taxon>
        <taxon>eudicotyledons</taxon>
        <taxon>Gunneridae</taxon>
        <taxon>Pentapetalae</taxon>
        <taxon>rosids</taxon>
        <taxon>fabids</taxon>
        <taxon>Fabales</taxon>
        <taxon>Fabaceae</taxon>
        <taxon>Papilionoideae</taxon>
        <taxon>50 kb inversion clade</taxon>
        <taxon>NPAAA clade</taxon>
        <taxon>Hologalegina</taxon>
        <taxon>IRL clade</taxon>
        <taxon>Fabeae</taxon>
        <taxon>Vicia</taxon>
    </lineage>
</organism>
<evidence type="ECO:0000313" key="2">
    <source>
        <dbReference type="Proteomes" id="UP001157006"/>
    </source>
</evidence>
<dbReference type="AlphaFoldDB" id="A0AAV1A220"/>
<keyword evidence="2" id="KW-1185">Reference proteome</keyword>
<protein>
    <submittedName>
        <fullName evidence="1">Uncharacterized protein</fullName>
    </submittedName>
</protein>
<accession>A0AAV1A220</accession>
<reference evidence="1 2" key="1">
    <citation type="submission" date="2023-01" db="EMBL/GenBank/DDBJ databases">
        <authorList>
            <person name="Kreplak J."/>
        </authorList>
    </citation>
    <scope>NUCLEOTIDE SEQUENCE [LARGE SCALE GENOMIC DNA]</scope>
</reference>
<dbReference type="Proteomes" id="UP001157006">
    <property type="component" value="Chromosome 3"/>
</dbReference>
<gene>
    <name evidence="1" type="ORF">VFH_III099600</name>
</gene>
<name>A0AAV1A220_VICFA</name>